<dbReference type="Proteomes" id="UP000762676">
    <property type="component" value="Unassembled WGS sequence"/>
</dbReference>
<comment type="caution">
    <text evidence="1">The sequence shown here is derived from an EMBL/GenBank/DDBJ whole genome shotgun (WGS) entry which is preliminary data.</text>
</comment>
<sequence length="214" mass="24163">MTVSLGTDKRRHVDEMIKRVCTSAITVRDLAQIIGVLVACFPAVEYGCLFYRDMELLKIETLGEAHNYDRHVSLTASALAELHWWSKEGIYSSKPLMRGRPVAIIRTDSSSFAWGAVMGDASTHGMWSCEEKQKHIDVLELKAALLGIQSLCQTMRNCHLRIEIDNTTAVAYIKNMGGTHSTVCNDITKELLTWCKARGIWLSAYHNYPRQRQC</sequence>
<accession>A0AAV4F9R3</accession>
<protein>
    <submittedName>
        <fullName evidence="1">Transposon Ty3-I Gag-Pol polyprotein</fullName>
    </submittedName>
</protein>
<dbReference type="CDD" id="cd09275">
    <property type="entry name" value="RNase_HI_RT_DIRS1"/>
    <property type="match status" value="1"/>
</dbReference>
<dbReference type="PANTHER" id="PTHR33050:SF7">
    <property type="entry name" value="RIBONUCLEASE H"/>
    <property type="match status" value="1"/>
</dbReference>
<organism evidence="1 2">
    <name type="scientific">Elysia marginata</name>
    <dbReference type="NCBI Taxonomy" id="1093978"/>
    <lineage>
        <taxon>Eukaryota</taxon>
        <taxon>Metazoa</taxon>
        <taxon>Spiralia</taxon>
        <taxon>Lophotrochozoa</taxon>
        <taxon>Mollusca</taxon>
        <taxon>Gastropoda</taxon>
        <taxon>Heterobranchia</taxon>
        <taxon>Euthyneura</taxon>
        <taxon>Panpulmonata</taxon>
        <taxon>Sacoglossa</taxon>
        <taxon>Placobranchoidea</taxon>
        <taxon>Plakobranchidae</taxon>
        <taxon>Elysia</taxon>
    </lineage>
</organism>
<evidence type="ECO:0000313" key="2">
    <source>
        <dbReference type="Proteomes" id="UP000762676"/>
    </source>
</evidence>
<keyword evidence="2" id="KW-1185">Reference proteome</keyword>
<dbReference type="PANTHER" id="PTHR33050">
    <property type="entry name" value="REVERSE TRANSCRIPTASE DOMAIN-CONTAINING PROTEIN"/>
    <property type="match status" value="1"/>
</dbReference>
<dbReference type="InterPro" id="IPR052055">
    <property type="entry name" value="Hepadnavirus_pol/RT"/>
</dbReference>
<gene>
    <name evidence="1" type="ORF">ElyMa_005621200</name>
</gene>
<reference evidence="1 2" key="1">
    <citation type="journal article" date="2021" name="Elife">
        <title>Chloroplast acquisition without the gene transfer in kleptoplastic sea slugs, Plakobranchus ocellatus.</title>
        <authorList>
            <person name="Maeda T."/>
            <person name="Takahashi S."/>
            <person name="Yoshida T."/>
            <person name="Shimamura S."/>
            <person name="Takaki Y."/>
            <person name="Nagai Y."/>
            <person name="Toyoda A."/>
            <person name="Suzuki Y."/>
            <person name="Arimoto A."/>
            <person name="Ishii H."/>
            <person name="Satoh N."/>
            <person name="Nishiyama T."/>
            <person name="Hasebe M."/>
            <person name="Maruyama T."/>
            <person name="Minagawa J."/>
            <person name="Obokata J."/>
            <person name="Shigenobu S."/>
        </authorList>
    </citation>
    <scope>NUCLEOTIDE SEQUENCE [LARGE SCALE GENOMIC DNA]</scope>
</reference>
<dbReference type="EMBL" id="BMAT01011259">
    <property type="protein sequence ID" value="GFR69080.1"/>
    <property type="molecule type" value="Genomic_DNA"/>
</dbReference>
<name>A0AAV4F9R3_9GAST</name>
<evidence type="ECO:0000313" key="1">
    <source>
        <dbReference type="EMBL" id="GFR69080.1"/>
    </source>
</evidence>
<proteinExistence type="predicted"/>
<dbReference type="AlphaFoldDB" id="A0AAV4F9R3"/>